<proteinExistence type="predicted"/>
<dbReference type="Pfam" id="PF03067">
    <property type="entry name" value="LPMO_10"/>
    <property type="match status" value="1"/>
</dbReference>
<evidence type="ECO:0000313" key="3">
    <source>
        <dbReference type="EMBL" id="GAA5194069.1"/>
    </source>
</evidence>
<feature type="region of interest" description="Disordered" evidence="1">
    <location>
        <begin position="94"/>
        <end position="121"/>
    </location>
</feature>
<dbReference type="InterPro" id="IPR014756">
    <property type="entry name" value="Ig_E-set"/>
</dbReference>
<organism evidence="3 4">
    <name type="scientific">Rugosimonospora acidiphila</name>
    <dbReference type="NCBI Taxonomy" id="556531"/>
    <lineage>
        <taxon>Bacteria</taxon>
        <taxon>Bacillati</taxon>
        <taxon>Actinomycetota</taxon>
        <taxon>Actinomycetes</taxon>
        <taxon>Micromonosporales</taxon>
        <taxon>Micromonosporaceae</taxon>
        <taxon>Rugosimonospora</taxon>
    </lineage>
</organism>
<evidence type="ECO:0000259" key="2">
    <source>
        <dbReference type="Pfam" id="PF03067"/>
    </source>
</evidence>
<dbReference type="InterPro" id="IPR004302">
    <property type="entry name" value="Cellulose/chitin-bd_N"/>
</dbReference>
<gene>
    <name evidence="3" type="ORF">GCM10023322_57560</name>
</gene>
<accession>A0ABP9SDF2</accession>
<evidence type="ECO:0000256" key="1">
    <source>
        <dbReference type="SAM" id="MobiDB-lite"/>
    </source>
</evidence>
<protein>
    <recommendedName>
        <fullName evidence="2">Chitin-binding type-4 domain-containing protein</fullName>
    </recommendedName>
</protein>
<sequence>MGLAPLGGIGLIQRGAPTRPGDPTSPTLRAVSPSPPRPPRPARSCAGQQPPASVAHTVSLGGFTGRQTILAVWNIADTANAFYSCIDVQIGGGGGGNSTAAATARTPLGPDLEPDRGVRGW</sequence>
<dbReference type="Gene3D" id="2.70.50.50">
    <property type="entry name" value="chitin-binding protein cbp21"/>
    <property type="match status" value="1"/>
</dbReference>
<feature type="region of interest" description="Disordered" evidence="1">
    <location>
        <begin position="1"/>
        <end position="53"/>
    </location>
</feature>
<evidence type="ECO:0000313" key="4">
    <source>
        <dbReference type="Proteomes" id="UP001501570"/>
    </source>
</evidence>
<reference evidence="4" key="1">
    <citation type="journal article" date="2019" name="Int. J. Syst. Evol. Microbiol.">
        <title>The Global Catalogue of Microorganisms (GCM) 10K type strain sequencing project: providing services to taxonomists for standard genome sequencing and annotation.</title>
        <authorList>
            <consortium name="The Broad Institute Genomics Platform"/>
            <consortium name="The Broad Institute Genome Sequencing Center for Infectious Disease"/>
            <person name="Wu L."/>
            <person name="Ma J."/>
        </authorList>
    </citation>
    <scope>NUCLEOTIDE SEQUENCE [LARGE SCALE GENOMIC DNA]</scope>
    <source>
        <strain evidence="4">JCM 18304</strain>
    </source>
</reference>
<name>A0ABP9SDF2_9ACTN</name>
<comment type="caution">
    <text evidence="3">The sequence shown here is derived from an EMBL/GenBank/DDBJ whole genome shotgun (WGS) entry which is preliminary data.</text>
</comment>
<dbReference type="SUPFAM" id="SSF81296">
    <property type="entry name" value="E set domains"/>
    <property type="match status" value="1"/>
</dbReference>
<feature type="domain" description="Chitin-binding type-4" evidence="2">
    <location>
        <begin position="47"/>
        <end position="88"/>
    </location>
</feature>
<dbReference type="Proteomes" id="UP001501570">
    <property type="component" value="Unassembled WGS sequence"/>
</dbReference>
<dbReference type="RefSeq" id="WP_345634840.1">
    <property type="nucleotide sequence ID" value="NZ_BAABJQ010000020.1"/>
</dbReference>
<dbReference type="EMBL" id="BAABJQ010000020">
    <property type="protein sequence ID" value="GAA5194069.1"/>
    <property type="molecule type" value="Genomic_DNA"/>
</dbReference>
<keyword evidence="4" id="KW-1185">Reference proteome</keyword>
<feature type="compositionally biased region" description="Gly residues" evidence="1">
    <location>
        <begin position="1"/>
        <end position="10"/>
    </location>
</feature>